<evidence type="ECO:0000256" key="7">
    <source>
        <dbReference type="ARBA" id="ARBA00023125"/>
    </source>
</evidence>
<gene>
    <name evidence="12" type="ORF">WR25_04954</name>
</gene>
<comment type="caution">
    <text evidence="12">The sequence shown here is derived from an EMBL/GenBank/DDBJ whole genome shotgun (WGS) entry which is preliminary data.</text>
</comment>
<feature type="compositionally biased region" description="Basic and acidic residues" evidence="10">
    <location>
        <begin position="67"/>
        <end position="80"/>
    </location>
</feature>
<keyword evidence="13" id="KW-1185">Reference proteome</keyword>
<evidence type="ECO:0000259" key="11">
    <source>
        <dbReference type="Pfam" id="PF20645"/>
    </source>
</evidence>
<organism evidence="12 13">
    <name type="scientific">Diploscapter pachys</name>
    <dbReference type="NCBI Taxonomy" id="2018661"/>
    <lineage>
        <taxon>Eukaryota</taxon>
        <taxon>Metazoa</taxon>
        <taxon>Ecdysozoa</taxon>
        <taxon>Nematoda</taxon>
        <taxon>Chromadorea</taxon>
        <taxon>Rhabditida</taxon>
        <taxon>Rhabditina</taxon>
        <taxon>Rhabditomorpha</taxon>
        <taxon>Rhabditoidea</taxon>
        <taxon>Rhabditidae</taxon>
        <taxon>Diploscapter</taxon>
    </lineage>
</organism>
<dbReference type="InterPro" id="IPR033599">
    <property type="entry name" value="TAF1B/Rrn7"/>
</dbReference>
<comment type="similarity">
    <text evidence="2">Belongs to the RRN7/TAF1B family.</text>
</comment>
<dbReference type="OrthoDB" id="10069252at2759"/>
<dbReference type="Pfam" id="PF20645">
    <property type="entry name" value="Rrn7_cyclin_C"/>
    <property type="match status" value="1"/>
</dbReference>
<keyword evidence="8" id="KW-0804">Transcription</keyword>
<evidence type="ECO:0000313" key="13">
    <source>
        <dbReference type="Proteomes" id="UP000218231"/>
    </source>
</evidence>
<keyword evidence="6" id="KW-0805">Transcription regulation</keyword>
<dbReference type="GO" id="GO:0001164">
    <property type="term" value="F:RNA polymerase I core promoter sequence-specific DNA binding"/>
    <property type="evidence" value="ECO:0007669"/>
    <property type="project" value="InterPro"/>
</dbReference>
<feature type="compositionally biased region" description="Basic and acidic residues" evidence="10">
    <location>
        <begin position="858"/>
        <end position="870"/>
    </location>
</feature>
<dbReference type="EMBL" id="LIAE01010286">
    <property type="protein sequence ID" value="PAV64051.1"/>
    <property type="molecule type" value="Genomic_DNA"/>
</dbReference>
<reference evidence="12 13" key="1">
    <citation type="journal article" date="2017" name="Curr. Biol.">
        <title>Genome architecture and evolution of a unichromosomal asexual nematode.</title>
        <authorList>
            <person name="Fradin H."/>
            <person name="Zegar C."/>
            <person name="Gutwein M."/>
            <person name="Lucas J."/>
            <person name="Kovtun M."/>
            <person name="Corcoran D."/>
            <person name="Baugh L.R."/>
            <person name="Kiontke K."/>
            <person name="Gunsalus K."/>
            <person name="Fitch D.H."/>
            <person name="Piano F."/>
        </authorList>
    </citation>
    <scope>NUCLEOTIDE SEQUENCE [LARGE SCALE GENOMIC DNA]</scope>
    <source>
        <strain evidence="12">PF1309</strain>
    </source>
</reference>
<evidence type="ECO:0000256" key="10">
    <source>
        <dbReference type="SAM" id="MobiDB-lite"/>
    </source>
</evidence>
<name>A0A2A2JR12_9BILA</name>
<evidence type="ECO:0000256" key="5">
    <source>
        <dbReference type="ARBA" id="ARBA00022833"/>
    </source>
</evidence>
<proteinExistence type="inferred from homology"/>
<dbReference type="GO" id="GO:0042790">
    <property type="term" value="P:nucleolar large rRNA transcription by RNA polymerase I"/>
    <property type="evidence" value="ECO:0007669"/>
    <property type="project" value="TreeGrafter"/>
</dbReference>
<dbReference type="Proteomes" id="UP000218231">
    <property type="component" value="Unassembled WGS sequence"/>
</dbReference>
<feature type="region of interest" description="Disordered" evidence="10">
    <location>
        <begin position="67"/>
        <end position="87"/>
    </location>
</feature>
<evidence type="ECO:0000313" key="12">
    <source>
        <dbReference type="EMBL" id="PAV64051.1"/>
    </source>
</evidence>
<feature type="compositionally biased region" description="Acidic residues" evidence="10">
    <location>
        <begin position="109"/>
        <end position="119"/>
    </location>
</feature>
<feature type="compositionally biased region" description="Basic residues" evidence="10">
    <location>
        <begin position="871"/>
        <end position="886"/>
    </location>
</feature>
<dbReference type="STRING" id="2018661.A0A2A2JR12"/>
<feature type="region of interest" description="Disordered" evidence="10">
    <location>
        <begin position="109"/>
        <end position="137"/>
    </location>
</feature>
<evidence type="ECO:0000256" key="6">
    <source>
        <dbReference type="ARBA" id="ARBA00023015"/>
    </source>
</evidence>
<comment type="subcellular location">
    <subcellularLocation>
        <location evidence="1">Nucleus</location>
        <location evidence="1">Nucleolus</location>
    </subcellularLocation>
</comment>
<keyword evidence="3" id="KW-0479">Metal-binding</keyword>
<accession>A0A2A2JR12</accession>
<dbReference type="AlphaFoldDB" id="A0A2A2JR12"/>
<evidence type="ECO:0000256" key="9">
    <source>
        <dbReference type="ARBA" id="ARBA00023242"/>
    </source>
</evidence>
<feature type="compositionally biased region" description="Acidic residues" evidence="10">
    <location>
        <begin position="900"/>
        <end position="910"/>
    </location>
</feature>
<feature type="domain" description="Rrn7/TAF1B C-terminal cyclin" evidence="11">
    <location>
        <begin position="248"/>
        <end position="405"/>
    </location>
</feature>
<evidence type="ECO:0000256" key="2">
    <source>
        <dbReference type="ARBA" id="ARBA00006899"/>
    </source>
</evidence>
<evidence type="ECO:0000256" key="1">
    <source>
        <dbReference type="ARBA" id="ARBA00004604"/>
    </source>
</evidence>
<evidence type="ECO:0000256" key="4">
    <source>
        <dbReference type="ARBA" id="ARBA00022771"/>
    </source>
</evidence>
<dbReference type="GO" id="GO:0070860">
    <property type="term" value="C:RNA polymerase I core factor complex"/>
    <property type="evidence" value="ECO:0007669"/>
    <property type="project" value="InterPro"/>
</dbReference>
<evidence type="ECO:0000256" key="3">
    <source>
        <dbReference type="ARBA" id="ARBA00022723"/>
    </source>
</evidence>
<dbReference type="PANTHER" id="PTHR31576">
    <property type="entry name" value="TATA BOX-BINDING PROTEIN-ASSOCIATED FACTOR RNA POLYMERASE I SUBUNIT B"/>
    <property type="match status" value="1"/>
</dbReference>
<keyword evidence="4" id="KW-0863">Zinc-finger</keyword>
<dbReference type="InterPro" id="IPR048538">
    <property type="entry name" value="Rrn7_cyclin_C"/>
</dbReference>
<dbReference type="GO" id="GO:0008270">
    <property type="term" value="F:zinc ion binding"/>
    <property type="evidence" value="ECO:0007669"/>
    <property type="project" value="UniProtKB-KW"/>
</dbReference>
<dbReference type="GO" id="GO:0005668">
    <property type="term" value="C:RNA polymerase transcription factor SL1 complex"/>
    <property type="evidence" value="ECO:0007669"/>
    <property type="project" value="TreeGrafter"/>
</dbReference>
<sequence length="930" mass="107782">MNLEMGFPEELPVGLKKIGKSQCFQETALRMFKTYLKHCGAAFVDDEMTDNIEEMFVVELENKNVEFERQKESQEEERMRKERSRTRLSQAGDAWQLLTQEGVNENLELEEQEDEESIGDEGLSGTENPLDVKPEAASTKRKPKISKIASFKIIETGISMKVYTNTIKVPLTTDLLVAILYISCQMVGCQWVLISDITRWIRENRFGITYVDIIMIGIQSNTKDLRSTAAVSLFNKRNYPLYEYFRIVSALWQSLNLTHSLEIHQEQTLCRILHNLNLPRDLMSRILAILQLAPITSTLDQESLKRQGNIGNGVSFRDVAEMRDVGGHQFGFLSFFLPRPTAVSAFNSGQADIFFTLETKMMAAILMALKMIFRLDGKTEYNMKSTIQERAADSFDVVEWAYQLKMRMMVWEGHLPNEVLQQSKPVLPLYSNRAAPDHTQFTEKGVWKDYFENKRECGFRQCIPQAINLDQTFRIPNLFPESADFRKVDDNSEDAIYMPLRYQTVVVNEYGENQPENAAKFQKAAKDVFVRDYEHHCLDFESISFENLEDRVEFAGEKIECQEMSEERKVLWHRLFPSAEGYIKHPRPNYLWVGIFNRSFARERRNHANSLLFDPSEILPFMSMETSQALLKNARPSFSPIFADLMRRFAKIIGESEHVLYSAFVMLENQLIGHEIYKQLCENLMTQIPIEIPLFIKNARHFEQSQSEPRERKVDLVLFPPEPLGHPSEFKTLIAQEKLETMKEPSTFHCSPICTEHEIYRRKILGEKPRTSNSAQRTSSRTKRRNVDREEPGTRSPSIILNEPRTESPYGTRSRNRSRIATGSPVSLDLDVAEDEVEEMSGTSDRNERSSETSSDILSEHSDDYFPNHTERRKHRKMLKKRRKAKNLTPSSSPPREIDEGSSESEDEDLIQQMDRLEVHWNKWRQKQVG</sequence>
<protein>
    <recommendedName>
        <fullName evidence="11">Rrn7/TAF1B C-terminal cyclin domain-containing protein</fullName>
    </recommendedName>
</protein>
<feature type="compositionally biased region" description="Polar residues" evidence="10">
    <location>
        <begin position="809"/>
        <end position="825"/>
    </location>
</feature>
<dbReference type="PANTHER" id="PTHR31576:SF2">
    <property type="entry name" value="TATA BOX-BINDING PROTEIN-ASSOCIATED FACTOR RNA POLYMERASE I SUBUNIT B"/>
    <property type="match status" value="1"/>
</dbReference>
<feature type="region of interest" description="Disordered" evidence="10">
    <location>
        <begin position="764"/>
        <end position="910"/>
    </location>
</feature>
<keyword evidence="5" id="KW-0862">Zinc</keyword>
<keyword evidence="7" id="KW-0238">DNA-binding</keyword>
<keyword evidence="9" id="KW-0539">Nucleus</keyword>
<evidence type="ECO:0000256" key="8">
    <source>
        <dbReference type="ARBA" id="ARBA00023163"/>
    </source>
</evidence>